<evidence type="ECO:0000259" key="1">
    <source>
        <dbReference type="PROSITE" id="PS50883"/>
    </source>
</evidence>
<dbReference type="Gene3D" id="3.30.70.270">
    <property type="match status" value="1"/>
</dbReference>
<dbReference type="Gene3D" id="3.30.450.20">
    <property type="entry name" value="PAS domain"/>
    <property type="match status" value="1"/>
</dbReference>
<dbReference type="InterPro" id="IPR013655">
    <property type="entry name" value="PAS_fold_3"/>
</dbReference>
<dbReference type="CDD" id="cd01949">
    <property type="entry name" value="GGDEF"/>
    <property type="match status" value="1"/>
</dbReference>
<keyword evidence="4" id="KW-1185">Reference proteome</keyword>
<comment type="caution">
    <text evidence="3">The sequence shown here is derived from an EMBL/GenBank/DDBJ whole genome shotgun (WGS) entry which is preliminary data.</text>
</comment>
<organism evidence="3 4">
    <name type="scientific">Lachnospira intestinalis</name>
    <dbReference type="NCBI Taxonomy" id="3133158"/>
    <lineage>
        <taxon>Bacteria</taxon>
        <taxon>Bacillati</taxon>
        <taxon>Bacillota</taxon>
        <taxon>Clostridia</taxon>
        <taxon>Lachnospirales</taxon>
        <taxon>Lachnospiraceae</taxon>
        <taxon>Lachnospira</taxon>
    </lineage>
</organism>
<dbReference type="InterPro" id="IPR050706">
    <property type="entry name" value="Cyclic-di-GMP_PDE-like"/>
</dbReference>
<gene>
    <name evidence="3" type="ORF">WMO37_07995</name>
</gene>
<feature type="domain" description="EAL" evidence="1">
    <location>
        <begin position="301"/>
        <end position="556"/>
    </location>
</feature>
<sequence>MEHSSPDMTVEQICTVIDLLNPCIDDHLYVYDFTNDYYYISPHAAERFPIPGTAFHNVIENHRHFVYAPDLAALQTDLNDLIAGRKDFHNMQYRWIDKKGQPVWINCRGYIVHEKNVPHYMIGCINEIGGRQKADDVSGLLGESSLRSYLEDYYAAFPSGYLLRLGLDDFKEINEKFGTEYGDMVLKKTAQCISSCIKPGQMLYRIVADEFVIVDFMGGTVDEACALYVRIRQQLQQFVEDNHYEVVFTISGGILNCADVWEKSYSNIMKISEFALNEAKRNGKNRYKIFTSKDYENFLRKKQITKILRQSILNHFEGFEAYFQPLFHAEDNTLYGAETLMRFHCAELGMISPAEFIPILEETGLIIPAGRWIMRQALACGKKIQRVIPNFQISINVSYIQIMKSDIISEIAAAIEEFEVNPANVVIELTESGLLESDPRFTSLWGSLKSEGIRLALDDFGTGYSNFHYLYELKPDIIKIDRSFTAKALSNEYDYNLLSLMSDMVHHLDLKLCVEGIETEEERIRLQQVGPDYSQGFFFGRPCPYKQFHDDFVAKCSA</sequence>
<proteinExistence type="predicted"/>
<evidence type="ECO:0000313" key="4">
    <source>
        <dbReference type="Proteomes" id="UP001546774"/>
    </source>
</evidence>
<name>A0ABV1H724_9FIRM</name>
<protein>
    <submittedName>
        <fullName evidence="3">GGDEF and EAL domain-containing protein</fullName>
    </submittedName>
</protein>
<dbReference type="SMART" id="SM00267">
    <property type="entry name" value="GGDEF"/>
    <property type="match status" value="1"/>
</dbReference>
<dbReference type="InterPro" id="IPR000160">
    <property type="entry name" value="GGDEF_dom"/>
</dbReference>
<dbReference type="SUPFAM" id="SSF141868">
    <property type="entry name" value="EAL domain-like"/>
    <property type="match status" value="1"/>
</dbReference>
<dbReference type="Pfam" id="PF00990">
    <property type="entry name" value="GGDEF"/>
    <property type="match status" value="1"/>
</dbReference>
<dbReference type="PROSITE" id="PS50887">
    <property type="entry name" value="GGDEF"/>
    <property type="match status" value="1"/>
</dbReference>
<evidence type="ECO:0000259" key="2">
    <source>
        <dbReference type="PROSITE" id="PS50887"/>
    </source>
</evidence>
<dbReference type="CDD" id="cd01948">
    <property type="entry name" value="EAL"/>
    <property type="match status" value="1"/>
</dbReference>
<dbReference type="PROSITE" id="PS50883">
    <property type="entry name" value="EAL"/>
    <property type="match status" value="1"/>
</dbReference>
<dbReference type="NCBIfam" id="TIGR00254">
    <property type="entry name" value="GGDEF"/>
    <property type="match status" value="1"/>
</dbReference>
<dbReference type="PANTHER" id="PTHR33121:SF70">
    <property type="entry name" value="SIGNALING PROTEIN YKOW"/>
    <property type="match status" value="1"/>
</dbReference>
<dbReference type="InterPro" id="IPR035965">
    <property type="entry name" value="PAS-like_dom_sf"/>
</dbReference>
<evidence type="ECO:0000313" key="3">
    <source>
        <dbReference type="EMBL" id="MEQ2554962.1"/>
    </source>
</evidence>
<dbReference type="InterPro" id="IPR001633">
    <property type="entry name" value="EAL_dom"/>
</dbReference>
<dbReference type="InterPro" id="IPR035919">
    <property type="entry name" value="EAL_sf"/>
</dbReference>
<dbReference type="EMBL" id="JBBMFS010000005">
    <property type="protein sequence ID" value="MEQ2554962.1"/>
    <property type="molecule type" value="Genomic_DNA"/>
</dbReference>
<dbReference type="PANTHER" id="PTHR33121">
    <property type="entry name" value="CYCLIC DI-GMP PHOSPHODIESTERASE PDEF"/>
    <property type="match status" value="1"/>
</dbReference>
<dbReference type="Pfam" id="PF00563">
    <property type="entry name" value="EAL"/>
    <property type="match status" value="1"/>
</dbReference>
<dbReference type="Gene3D" id="3.20.20.450">
    <property type="entry name" value="EAL domain"/>
    <property type="match status" value="1"/>
</dbReference>
<dbReference type="SUPFAM" id="SSF55073">
    <property type="entry name" value="Nucleotide cyclase"/>
    <property type="match status" value="1"/>
</dbReference>
<dbReference type="SUPFAM" id="SSF55785">
    <property type="entry name" value="PYP-like sensor domain (PAS domain)"/>
    <property type="match status" value="1"/>
</dbReference>
<dbReference type="SMART" id="SM00052">
    <property type="entry name" value="EAL"/>
    <property type="match status" value="1"/>
</dbReference>
<accession>A0ABV1H724</accession>
<dbReference type="InterPro" id="IPR029787">
    <property type="entry name" value="Nucleotide_cyclase"/>
</dbReference>
<dbReference type="Proteomes" id="UP001546774">
    <property type="component" value="Unassembled WGS sequence"/>
</dbReference>
<dbReference type="InterPro" id="IPR043128">
    <property type="entry name" value="Rev_trsase/Diguanyl_cyclase"/>
</dbReference>
<feature type="domain" description="GGDEF" evidence="2">
    <location>
        <begin position="158"/>
        <end position="292"/>
    </location>
</feature>
<dbReference type="Pfam" id="PF08447">
    <property type="entry name" value="PAS_3"/>
    <property type="match status" value="1"/>
</dbReference>
<reference evidence="3" key="1">
    <citation type="submission" date="2024-03" db="EMBL/GenBank/DDBJ databases">
        <title>Human intestinal bacterial collection.</title>
        <authorList>
            <person name="Pauvert C."/>
            <person name="Hitch T.C.A."/>
            <person name="Clavel T."/>
        </authorList>
    </citation>
    <scope>NUCLEOTIDE SEQUENCE [LARGE SCALE GENOMIC DNA]</scope>
    <source>
        <strain evidence="3">CLA-AA-H89B</strain>
    </source>
</reference>